<organism evidence="2 3">
    <name type="scientific">Jannaschia pagri</name>
    <dbReference type="NCBI Taxonomy" id="2829797"/>
    <lineage>
        <taxon>Bacteria</taxon>
        <taxon>Pseudomonadati</taxon>
        <taxon>Pseudomonadota</taxon>
        <taxon>Alphaproteobacteria</taxon>
        <taxon>Rhodobacterales</taxon>
        <taxon>Roseobacteraceae</taxon>
        <taxon>Jannaschia</taxon>
    </lineage>
</organism>
<evidence type="ECO:0000313" key="2">
    <source>
        <dbReference type="EMBL" id="GIT97062.1"/>
    </source>
</evidence>
<feature type="signal peptide" evidence="1">
    <location>
        <begin position="1"/>
        <end position="19"/>
    </location>
</feature>
<accession>A0ABQ4NSG4</accession>
<sequence length="237" mass="26375">MKLIASLLVAANTVCPAMAEEGPATVQIGTRIFLVGQVPWETEYDPTFLPINGVDWLDELMEADPVMGPRYGVFVVDGDRPSLTYLLATGWRESHYGNQALVPEAFRIEGLTIEVRSEAPQPFASYLILDNDEAPTWQAQCTYRYPQDHRSEFSGCTMMVTYWGDHDLDVALRIYAPPYLSEIGESFPALAARMVELLTCLDVTDDPPANDTDARARLATLRSENPELRGCDPKLLS</sequence>
<feature type="chain" id="PRO_5046660134" description="Methanolan biosynthesis EpsI domain-containing protein" evidence="1">
    <location>
        <begin position="20"/>
        <end position="237"/>
    </location>
</feature>
<dbReference type="RefSeq" id="WP_220750546.1">
    <property type="nucleotide sequence ID" value="NZ_BPFH01000010.1"/>
</dbReference>
<proteinExistence type="predicted"/>
<evidence type="ECO:0008006" key="4">
    <source>
        <dbReference type="Google" id="ProtNLM"/>
    </source>
</evidence>
<reference evidence="2 3" key="1">
    <citation type="submission" date="2021-05" db="EMBL/GenBank/DDBJ databases">
        <title>Bacteria Genome sequencing.</title>
        <authorList>
            <person name="Takabe Y."/>
            <person name="Nakajima Y."/>
            <person name="Suzuki S."/>
            <person name="Shiozaki T."/>
        </authorList>
    </citation>
    <scope>NUCLEOTIDE SEQUENCE [LARGE SCALE GENOMIC DNA]</scope>
    <source>
        <strain evidence="2 3">AI_62</strain>
    </source>
</reference>
<comment type="caution">
    <text evidence="2">The sequence shown here is derived from an EMBL/GenBank/DDBJ whole genome shotgun (WGS) entry which is preliminary data.</text>
</comment>
<gene>
    <name evidence="2" type="ORF">JANAI62_36850</name>
</gene>
<name>A0ABQ4NSG4_9RHOB</name>
<evidence type="ECO:0000256" key="1">
    <source>
        <dbReference type="SAM" id="SignalP"/>
    </source>
</evidence>
<dbReference type="Proteomes" id="UP000786693">
    <property type="component" value="Unassembled WGS sequence"/>
</dbReference>
<keyword evidence="3" id="KW-1185">Reference proteome</keyword>
<dbReference type="EMBL" id="BPFH01000010">
    <property type="protein sequence ID" value="GIT97062.1"/>
    <property type="molecule type" value="Genomic_DNA"/>
</dbReference>
<protein>
    <recommendedName>
        <fullName evidence="4">Methanolan biosynthesis EpsI domain-containing protein</fullName>
    </recommendedName>
</protein>
<evidence type="ECO:0000313" key="3">
    <source>
        <dbReference type="Proteomes" id="UP000786693"/>
    </source>
</evidence>
<keyword evidence="1" id="KW-0732">Signal</keyword>